<evidence type="ECO:0000313" key="1">
    <source>
        <dbReference type="EMBL" id="KAH7850938.1"/>
    </source>
</evidence>
<sequence length="155" mass="17392">MGLEPNLLKSNFNHDLPIIKPLPHSFLIPNGAINHTNNQNPLLQISDNIEMVPLASLTYTSLRDLLPASPPASILWPTYNDRKDSWREIPIRDPLLQHAAWAYLQPMTAAREDDDRGFFRKLKDGCGGFLGCFGGFWNDVVSGSMRSENVDDSDD</sequence>
<proteinExistence type="predicted"/>
<comment type="caution">
    <text evidence="1">The sequence shown here is derived from an EMBL/GenBank/DDBJ whole genome shotgun (WGS) entry which is preliminary data.</text>
</comment>
<protein>
    <submittedName>
        <fullName evidence="1">Uncharacterized protein</fullName>
    </submittedName>
</protein>
<reference evidence="1 2" key="1">
    <citation type="journal article" date="2021" name="Hortic Res">
        <title>High-quality reference genome and annotation aids understanding of berry development for evergreen blueberry (Vaccinium darrowii).</title>
        <authorList>
            <person name="Yu J."/>
            <person name="Hulse-Kemp A.M."/>
            <person name="Babiker E."/>
            <person name="Staton M."/>
        </authorList>
    </citation>
    <scope>NUCLEOTIDE SEQUENCE [LARGE SCALE GENOMIC DNA]</scope>
    <source>
        <strain evidence="2">cv. NJ 8807/NJ 8810</strain>
        <tissue evidence="1">Young leaf</tissue>
    </source>
</reference>
<dbReference type="Proteomes" id="UP000828048">
    <property type="component" value="Chromosome 8"/>
</dbReference>
<evidence type="ECO:0000313" key="2">
    <source>
        <dbReference type="Proteomes" id="UP000828048"/>
    </source>
</evidence>
<gene>
    <name evidence="1" type="ORF">Vadar_004856</name>
</gene>
<organism evidence="1 2">
    <name type="scientific">Vaccinium darrowii</name>
    <dbReference type="NCBI Taxonomy" id="229202"/>
    <lineage>
        <taxon>Eukaryota</taxon>
        <taxon>Viridiplantae</taxon>
        <taxon>Streptophyta</taxon>
        <taxon>Embryophyta</taxon>
        <taxon>Tracheophyta</taxon>
        <taxon>Spermatophyta</taxon>
        <taxon>Magnoliopsida</taxon>
        <taxon>eudicotyledons</taxon>
        <taxon>Gunneridae</taxon>
        <taxon>Pentapetalae</taxon>
        <taxon>asterids</taxon>
        <taxon>Ericales</taxon>
        <taxon>Ericaceae</taxon>
        <taxon>Vaccinioideae</taxon>
        <taxon>Vaccinieae</taxon>
        <taxon>Vaccinium</taxon>
    </lineage>
</organism>
<keyword evidence="2" id="KW-1185">Reference proteome</keyword>
<dbReference type="EMBL" id="CM037158">
    <property type="protein sequence ID" value="KAH7850938.1"/>
    <property type="molecule type" value="Genomic_DNA"/>
</dbReference>
<name>A0ACB7YBX1_9ERIC</name>
<accession>A0ACB7YBX1</accession>